<gene>
    <name evidence="1" type="ORF">CCE02nite_09020</name>
</gene>
<dbReference type="Pfam" id="PF06078">
    <property type="entry name" value="DUF937"/>
    <property type="match status" value="1"/>
</dbReference>
<comment type="caution">
    <text evidence="1">The sequence shown here is derived from an EMBL/GenBank/DDBJ whole genome shotgun (WGS) entry which is preliminary data.</text>
</comment>
<organism evidence="1 2">
    <name type="scientific">Cellulosimicrobium cellulans</name>
    <name type="common">Arthrobacter luteus</name>
    <dbReference type="NCBI Taxonomy" id="1710"/>
    <lineage>
        <taxon>Bacteria</taxon>
        <taxon>Bacillati</taxon>
        <taxon>Actinomycetota</taxon>
        <taxon>Actinomycetes</taxon>
        <taxon>Micrococcales</taxon>
        <taxon>Promicromonosporaceae</taxon>
        <taxon>Cellulosimicrobium</taxon>
    </lineage>
</organism>
<reference evidence="1 2" key="1">
    <citation type="submission" date="2019-06" db="EMBL/GenBank/DDBJ databases">
        <title>Whole genome shotgun sequence of Cellulosimicrobium cellulans NBRC 15516.</title>
        <authorList>
            <person name="Hosoyama A."/>
            <person name="Uohara A."/>
            <person name="Ohji S."/>
            <person name="Ichikawa N."/>
        </authorList>
    </citation>
    <scope>NUCLEOTIDE SEQUENCE [LARGE SCALE GENOMIC DNA]</scope>
    <source>
        <strain evidence="1 2">NBRC 15516</strain>
    </source>
</reference>
<dbReference type="RefSeq" id="WP_141388486.1">
    <property type="nucleotide sequence ID" value="NZ_BJNZ01000004.1"/>
</dbReference>
<evidence type="ECO:0008006" key="3">
    <source>
        <dbReference type="Google" id="ProtNLM"/>
    </source>
</evidence>
<evidence type="ECO:0000313" key="2">
    <source>
        <dbReference type="Proteomes" id="UP000316659"/>
    </source>
</evidence>
<dbReference type="EMBL" id="BJNZ01000004">
    <property type="protein sequence ID" value="GED08903.1"/>
    <property type="molecule type" value="Genomic_DNA"/>
</dbReference>
<name>A0A4Y4DW19_CELCE</name>
<protein>
    <recommendedName>
        <fullName evidence="3">DUF937 domain-containing protein</fullName>
    </recommendedName>
</protein>
<dbReference type="Proteomes" id="UP000316659">
    <property type="component" value="Unassembled WGS sequence"/>
</dbReference>
<sequence length="187" mass="17738">MAGIDDILSTIPLDQLAGRLGVDEATAQQAVGAALPALLGGLQANAQDPAGAASLGKALTQHDPSLVEGGVNLDDVDTADGEKIVRHVFGSNEEAVVAQLADSTGTQQGLLSKVLPALAPIALAFLAKQLGGKGSGAGSSSTAQESAGGGGLGDLLGGLLGGGSGGSGGGLGDLLGGLGGLLGGGRR</sequence>
<dbReference type="InterPro" id="IPR009282">
    <property type="entry name" value="DUF937"/>
</dbReference>
<accession>A0A4Y4DW19</accession>
<evidence type="ECO:0000313" key="1">
    <source>
        <dbReference type="EMBL" id="GED08903.1"/>
    </source>
</evidence>
<proteinExistence type="predicted"/>
<dbReference type="AlphaFoldDB" id="A0A4Y4DW19"/>